<sequence>MNKRILVLSISVLLVAAFAVAAFFQFNSTSPEPQATAEKPEQNLLVREHSPTFGPDDAPVTIMEFFDPSCEACRAFYPFVKQILGEHQNDVRLVIRYALFHRGSEEVARMLEAAREQDLYQPVLEAVLMTQPDWHDDPAVLAAWEAAATAGLDIEQARKDMHSPELDTVLQTDMADIKALGVRGTPTFFVNGKPLPSFGSDQLLQLVRSELAQAKE</sequence>
<evidence type="ECO:0000313" key="9">
    <source>
        <dbReference type="Proteomes" id="UP000054363"/>
    </source>
</evidence>
<evidence type="ECO:0000256" key="2">
    <source>
        <dbReference type="ARBA" id="ARBA00022729"/>
    </source>
</evidence>
<dbReference type="PANTHER" id="PTHR13887">
    <property type="entry name" value="GLUTATHIONE S-TRANSFERASE KAPPA"/>
    <property type="match status" value="1"/>
</dbReference>
<dbReference type="GO" id="GO:0016491">
    <property type="term" value="F:oxidoreductase activity"/>
    <property type="evidence" value="ECO:0007669"/>
    <property type="project" value="UniProtKB-KW"/>
</dbReference>
<evidence type="ECO:0000256" key="1">
    <source>
        <dbReference type="ARBA" id="ARBA00005791"/>
    </source>
</evidence>
<evidence type="ECO:0000256" key="4">
    <source>
        <dbReference type="ARBA" id="ARBA00023157"/>
    </source>
</evidence>
<keyword evidence="2 6" id="KW-0732">Signal</keyword>
<protein>
    <submittedName>
        <fullName evidence="8">DSBA oxidoreductase</fullName>
    </submittedName>
</protein>
<keyword evidence="4" id="KW-1015">Disulfide bond</keyword>
<organism evidence="8 9">
    <name type="scientific">Pseudidiomarina salinarum</name>
    <dbReference type="NCBI Taxonomy" id="435908"/>
    <lineage>
        <taxon>Bacteria</taxon>
        <taxon>Pseudomonadati</taxon>
        <taxon>Pseudomonadota</taxon>
        <taxon>Gammaproteobacteria</taxon>
        <taxon>Alteromonadales</taxon>
        <taxon>Idiomarinaceae</taxon>
        <taxon>Pseudidiomarina</taxon>
    </lineage>
</organism>
<feature type="chain" id="PRO_5001907599" evidence="6">
    <location>
        <begin position="22"/>
        <end position="216"/>
    </location>
</feature>
<evidence type="ECO:0000256" key="5">
    <source>
        <dbReference type="ARBA" id="ARBA00023284"/>
    </source>
</evidence>
<comment type="caution">
    <text evidence="8">The sequence shown here is derived from an EMBL/GenBank/DDBJ whole genome shotgun (WGS) entry which is preliminary data.</text>
</comment>
<keyword evidence="3" id="KW-0560">Oxidoreductase</keyword>
<dbReference type="PROSITE" id="PS51352">
    <property type="entry name" value="THIOREDOXIN_2"/>
    <property type="match status" value="1"/>
</dbReference>
<accession>A0A094L7U3</accession>
<keyword evidence="5" id="KW-0676">Redox-active center</keyword>
<reference evidence="8 9" key="1">
    <citation type="submission" date="2014-06" db="EMBL/GenBank/DDBJ databases">
        <title>The draft genome sequence of Idiomarina salinarum ISL-52.</title>
        <authorList>
            <person name="Du J."/>
            <person name="Shao Z."/>
        </authorList>
    </citation>
    <scope>NUCLEOTIDE SEQUENCE [LARGE SCALE GENOMIC DNA]</scope>
    <source>
        <strain evidence="8 9">ISL-52</strain>
    </source>
</reference>
<dbReference type="RefSeq" id="WP_034775348.1">
    <property type="nucleotide sequence ID" value="NZ_JPER01000003.1"/>
</dbReference>
<dbReference type="STRING" id="435908.IDSA_07015"/>
<gene>
    <name evidence="8" type="ORF">IDSA_07015</name>
</gene>
<feature type="domain" description="Thioredoxin" evidence="7">
    <location>
        <begin position="24"/>
        <end position="212"/>
    </location>
</feature>
<dbReference type="Proteomes" id="UP000054363">
    <property type="component" value="Unassembled WGS sequence"/>
</dbReference>
<dbReference type="SUPFAM" id="SSF52833">
    <property type="entry name" value="Thioredoxin-like"/>
    <property type="match status" value="1"/>
</dbReference>
<dbReference type="InterPro" id="IPR012336">
    <property type="entry name" value="Thioredoxin-like_fold"/>
</dbReference>
<dbReference type="InterPro" id="IPR013766">
    <property type="entry name" value="Thioredoxin_domain"/>
</dbReference>
<dbReference type="InterPro" id="IPR036249">
    <property type="entry name" value="Thioredoxin-like_sf"/>
</dbReference>
<evidence type="ECO:0000256" key="6">
    <source>
        <dbReference type="SAM" id="SignalP"/>
    </source>
</evidence>
<evidence type="ECO:0000259" key="7">
    <source>
        <dbReference type="PROSITE" id="PS51352"/>
    </source>
</evidence>
<dbReference type="eggNOG" id="COG1651">
    <property type="taxonomic scope" value="Bacteria"/>
</dbReference>
<evidence type="ECO:0000256" key="3">
    <source>
        <dbReference type="ARBA" id="ARBA00023002"/>
    </source>
</evidence>
<feature type="signal peptide" evidence="6">
    <location>
        <begin position="1"/>
        <end position="21"/>
    </location>
</feature>
<dbReference type="Gene3D" id="3.40.30.10">
    <property type="entry name" value="Glutaredoxin"/>
    <property type="match status" value="1"/>
</dbReference>
<dbReference type="Pfam" id="PF13462">
    <property type="entry name" value="Thioredoxin_4"/>
    <property type="match status" value="1"/>
</dbReference>
<evidence type="ECO:0000313" key="8">
    <source>
        <dbReference type="EMBL" id="KFZ30828.1"/>
    </source>
</evidence>
<keyword evidence="9" id="KW-1185">Reference proteome</keyword>
<name>A0A094L7U3_9GAMM</name>
<dbReference type="OrthoDB" id="9780340at2"/>
<proteinExistence type="inferred from homology"/>
<dbReference type="AlphaFoldDB" id="A0A094L7U3"/>
<comment type="similarity">
    <text evidence="1">Belongs to the thioredoxin family. DsbA subfamily.</text>
</comment>
<dbReference type="PANTHER" id="PTHR13887:SF14">
    <property type="entry name" value="DISULFIDE BOND FORMATION PROTEIN D"/>
    <property type="match status" value="1"/>
</dbReference>
<dbReference type="EMBL" id="JPER01000003">
    <property type="protein sequence ID" value="KFZ30828.1"/>
    <property type="molecule type" value="Genomic_DNA"/>
</dbReference>